<organism evidence="1 2">
    <name type="scientific">Neocallimastix californiae</name>
    <dbReference type="NCBI Taxonomy" id="1754190"/>
    <lineage>
        <taxon>Eukaryota</taxon>
        <taxon>Fungi</taxon>
        <taxon>Fungi incertae sedis</taxon>
        <taxon>Chytridiomycota</taxon>
        <taxon>Chytridiomycota incertae sedis</taxon>
        <taxon>Neocallimastigomycetes</taxon>
        <taxon>Neocallimastigales</taxon>
        <taxon>Neocallimastigaceae</taxon>
        <taxon>Neocallimastix</taxon>
    </lineage>
</organism>
<reference evidence="1 2" key="1">
    <citation type="submission" date="2016-08" db="EMBL/GenBank/DDBJ databases">
        <title>A Parts List for Fungal Cellulosomes Revealed by Comparative Genomics.</title>
        <authorList>
            <consortium name="DOE Joint Genome Institute"/>
            <person name="Haitjema C.H."/>
            <person name="Gilmore S.P."/>
            <person name="Henske J.K."/>
            <person name="Solomon K.V."/>
            <person name="De Groot R."/>
            <person name="Kuo A."/>
            <person name="Mondo S.J."/>
            <person name="Salamov A.A."/>
            <person name="Labutti K."/>
            <person name="Zhao Z."/>
            <person name="Chiniquy J."/>
            <person name="Barry K."/>
            <person name="Brewer H.M."/>
            <person name="Purvine S.O."/>
            <person name="Wright A.T."/>
            <person name="Boxma B."/>
            <person name="Van Alen T."/>
            <person name="Hackstein J.H."/>
            <person name="Baker S.E."/>
            <person name="Grigoriev I.V."/>
            <person name="O'Malley M.A."/>
        </authorList>
    </citation>
    <scope>NUCLEOTIDE SEQUENCE [LARGE SCALE GENOMIC DNA]</scope>
    <source>
        <strain evidence="1 2">G1</strain>
    </source>
</reference>
<name>A0A1Y1ZC88_9FUNG</name>
<keyword evidence="2" id="KW-1185">Reference proteome</keyword>
<comment type="caution">
    <text evidence="1">The sequence shown here is derived from an EMBL/GenBank/DDBJ whole genome shotgun (WGS) entry which is preliminary data.</text>
</comment>
<dbReference type="EMBL" id="MCOG01000430">
    <property type="protein sequence ID" value="ORY07577.1"/>
    <property type="molecule type" value="Genomic_DNA"/>
</dbReference>
<dbReference type="AlphaFoldDB" id="A0A1Y1ZC88"/>
<evidence type="ECO:0000313" key="2">
    <source>
        <dbReference type="Proteomes" id="UP000193920"/>
    </source>
</evidence>
<gene>
    <name evidence="1" type="ORF">LY90DRAFT_678282</name>
</gene>
<dbReference type="Proteomes" id="UP000193920">
    <property type="component" value="Unassembled WGS sequence"/>
</dbReference>
<sequence length="872" mass="103560">MNNEDSKYDILINYELLDNLYNYSTFGFLSLINYKMIKNRINRKEMHFSVLFGLYSLSEILKPYGDYNIASKYKTISIQFIKLTKFKKKINDIQLIEACYIIATLENGNLQGYFFSKCALKIFWKYGIFNLAVSGYEADDKNKKDHIDKVYILVILNHMIAQINTGLIENIEITEPLEEIHSNLTIETNNYLNTNAIEAIKESILIYESQPKHILVDKMKKDKNFFNKLQINKYTGKIDTDSLLLLKYNNNDIISMSTIKSLNFHMYMDQPVKWSAVSYNCICRLRNILFLYTNMKDENIKFNASILIKEDKEFSNLSRDIPLEFKFKANAHLIDPLLTFIYKRRMYGFYLAERIFYYRVLLRLILKSISSKDLISNVKTIINKEFIEENLEKKIDLRQKNKDVHINYCKEHNAIYDWSNEENNYCKSGFFSGEKGIDTPLSKKIKIDNQQNTNENIKIEYSNVDFNQRNKIKYWLCNTSYMMMTKNELNDFMTSCIYHQIGFILRNIICKCIDFLCNQYIFYARIAKLKEINMEKPELYEFFSVVALYEIGVVYLSKYVKNHGVDFYHDSVITSFTNIEQLRNHLKDDTYNNNWYIGKQYTSDTYKIKIQNIINTVNQPGYTHYTVQTRPENESLIIMNNKDNNTNESQYSNNIYLNKNFNVHNNYYYNNDIFNNNINSNDIDNIFNNNNKSYKPTINVDYIKSDDGIISICDKILELIYNSEAETKYDLTISQEINDYVDTYYDRNMNCKKYCCKECYRQRYEIQNNKTKENFIELLKILKYFNNIDEYVPQNCDIYKCVDQIDNYLYTDSSIPTFQYFYDELIKIKKYNKEAGEYADNLGYLINKANNAIRFGLDSFDNDVVFILGLEL</sequence>
<protein>
    <submittedName>
        <fullName evidence="1">Uncharacterized protein</fullName>
    </submittedName>
</protein>
<accession>A0A1Y1ZC88</accession>
<proteinExistence type="predicted"/>
<dbReference type="STRING" id="1754190.A0A1Y1ZC88"/>
<dbReference type="OrthoDB" id="2112692at2759"/>
<evidence type="ECO:0000313" key="1">
    <source>
        <dbReference type="EMBL" id="ORY07577.1"/>
    </source>
</evidence>